<dbReference type="NCBIfam" id="TIGR00682">
    <property type="entry name" value="lpxK"/>
    <property type="match status" value="1"/>
</dbReference>
<feature type="binding site" evidence="13">
    <location>
        <begin position="53"/>
        <end position="60"/>
    </location>
    <ligand>
        <name>ATP</name>
        <dbReference type="ChEBI" id="CHEBI:30616"/>
    </ligand>
</feature>
<dbReference type="Proteomes" id="UP000184694">
    <property type="component" value="Unassembled WGS sequence"/>
</dbReference>
<comment type="similarity">
    <text evidence="13">Belongs to the LpxK family.</text>
</comment>
<protein>
    <recommendedName>
        <fullName evidence="4 13">Tetraacyldisaccharide 4'-kinase</fullName>
        <ecNumber evidence="3 13">2.7.1.130</ecNumber>
    </recommendedName>
    <alternativeName>
        <fullName evidence="12 13">Lipid A 4'-kinase</fullName>
    </alternativeName>
</protein>
<reference evidence="16" key="1">
    <citation type="submission" date="2016-11" db="EMBL/GenBank/DDBJ databases">
        <authorList>
            <person name="Varghese N."/>
            <person name="Submissions S."/>
        </authorList>
    </citation>
    <scope>NUCLEOTIDE SEQUENCE [LARGE SCALE GENOMIC DNA]</scope>
    <source>
        <strain evidence="16">DSM 17456</strain>
    </source>
</reference>
<evidence type="ECO:0000256" key="5">
    <source>
        <dbReference type="ARBA" id="ARBA00022516"/>
    </source>
</evidence>
<evidence type="ECO:0000256" key="12">
    <source>
        <dbReference type="ARBA" id="ARBA00029757"/>
    </source>
</evidence>
<dbReference type="RefSeq" id="WP_074217022.1">
    <property type="nucleotide sequence ID" value="NZ_FSRG01000005.1"/>
</dbReference>
<dbReference type="EMBL" id="FSRG01000005">
    <property type="protein sequence ID" value="SIO20246.1"/>
    <property type="molecule type" value="Genomic_DNA"/>
</dbReference>
<dbReference type="STRING" id="1121457.SAMN02745161_2264"/>
<evidence type="ECO:0000256" key="4">
    <source>
        <dbReference type="ARBA" id="ARBA00016436"/>
    </source>
</evidence>
<keyword evidence="11 13" id="KW-0443">Lipid metabolism</keyword>
<feature type="region of interest" description="Disordered" evidence="14">
    <location>
        <begin position="357"/>
        <end position="382"/>
    </location>
</feature>
<evidence type="ECO:0000256" key="13">
    <source>
        <dbReference type="HAMAP-Rule" id="MF_00409"/>
    </source>
</evidence>
<dbReference type="GO" id="GO:0009245">
    <property type="term" value="P:lipid A biosynthetic process"/>
    <property type="evidence" value="ECO:0007669"/>
    <property type="project" value="UniProtKB-UniRule"/>
</dbReference>
<evidence type="ECO:0000256" key="3">
    <source>
        <dbReference type="ARBA" id="ARBA00012071"/>
    </source>
</evidence>
<dbReference type="AlphaFoldDB" id="A0A1N6HKH6"/>
<evidence type="ECO:0000256" key="8">
    <source>
        <dbReference type="ARBA" id="ARBA00022741"/>
    </source>
</evidence>
<comment type="catalytic activity">
    <reaction evidence="13">
        <text>a lipid A disaccharide + ATP = a lipid IVA + ADP + H(+)</text>
        <dbReference type="Rhea" id="RHEA:67840"/>
        <dbReference type="ChEBI" id="CHEBI:15378"/>
        <dbReference type="ChEBI" id="CHEBI:30616"/>
        <dbReference type="ChEBI" id="CHEBI:176343"/>
        <dbReference type="ChEBI" id="CHEBI:176425"/>
        <dbReference type="ChEBI" id="CHEBI:456216"/>
        <dbReference type="EC" id="2.7.1.130"/>
    </reaction>
</comment>
<dbReference type="GO" id="GO:0005886">
    <property type="term" value="C:plasma membrane"/>
    <property type="evidence" value="ECO:0007669"/>
    <property type="project" value="TreeGrafter"/>
</dbReference>
<evidence type="ECO:0000256" key="2">
    <source>
        <dbReference type="ARBA" id="ARBA00004870"/>
    </source>
</evidence>
<comment type="pathway">
    <text evidence="2 13">Glycolipid biosynthesis; lipid IV(A) biosynthesis; lipid IV(A) from (3R)-3-hydroxytetradecanoyl-[acyl-carrier-protein] and UDP-N-acetyl-alpha-D-glucosamine: step 6/6.</text>
</comment>
<dbReference type="Pfam" id="PF02606">
    <property type="entry name" value="LpxK"/>
    <property type="match status" value="1"/>
</dbReference>
<dbReference type="HAMAP" id="MF_00409">
    <property type="entry name" value="LpxK"/>
    <property type="match status" value="1"/>
</dbReference>
<evidence type="ECO:0000256" key="1">
    <source>
        <dbReference type="ARBA" id="ARBA00002274"/>
    </source>
</evidence>
<keyword evidence="7 13" id="KW-0808">Transferase</keyword>
<sequence>MSSLPVQRALYPILYPFSKIYSFAMSHRRKQYEAGAKEQFSPKAPCVAVGNISWGGSGKTPVVSWLLEWAERNHYSPVVLTRGYKAAPPRTPYLVTPESTAKQAGDEPVMLANTHRKARIVVDPVRMRSGAWAEKKFRPELMVLDDGFQHLAVKRDLNLVLLKPEDLTTEWDRVIPAGSWREDQSALSRAHAFLIKTDSLAPLKGVIKERLGKFGVPVFSFSLVPQKLVPVSAAAVEVFEKAKENHSPVLLKNYILFNGVGEPAQVEETAKKFMGRAPCKHQRFADHHAYTEAEIAEMGNLGLPLVCTPKDAVKVPEVLGIEVWTFALRTKFGDSMFTGKTFSDWWQEQWAAMREVSGSRKKTGRKSAVVTTSPRPVLKNEK</sequence>
<proteinExistence type="inferred from homology"/>
<dbReference type="EC" id="2.7.1.130" evidence="3 13"/>
<dbReference type="GO" id="GO:0005524">
    <property type="term" value="F:ATP binding"/>
    <property type="evidence" value="ECO:0007669"/>
    <property type="project" value="UniProtKB-UniRule"/>
</dbReference>
<dbReference type="SUPFAM" id="SSF52540">
    <property type="entry name" value="P-loop containing nucleoside triphosphate hydrolases"/>
    <property type="match status" value="1"/>
</dbReference>
<dbReference type="InterPro" id="IPR027417">
    <property type="entry name" value="P-loop_NTPase"/>
</dbReference>
<name>A0A1N6HKH6_9BACT</name>
<evidence type="ECO:0000313" key="15">
    <source>
        <dbReference type="EMBL" id="SIO20246.1"/>
    </source>
</evidence>
<dbReference type="InterPro" id="IPR003758">
    <property type="entry name" value="LpxK"/>
</dbReference>
<evidence type="ECO:0000313" key="16">
    <source>
        <dbReference type="Proteomes" id="UP000184694"/>
    </source>
</evidence>
<keyword evidence="10 13" id="KW-0067">ATP-binding</keyword>
<accession>A0A1N6HKH6</accession>
<evidence type="ECO:0000256" key="7">
    <source>
        <dbReference type="ARBA" id="ARBA00022679"/>
    </source>
</evidence>
<evidence type="ECO:0000256" key="11">
    <source>
        <dbReference type="ARBA" id="ARBA00023098"/>
    </source>
</evidence>
<dbReference type="PANTHER" id="PTHR42724:SF1">
    <property type="entry name" value="TETRAACYLDISACCHARIDE 4'-KINASE, MITOCHONDRIAL-RELATED"/>
    <property type="match status" value="1"/>
</dbReference>
<gene>
    <name evidence="13" type="primary">lpxK</name>
    <name evidence="15" type="ORF">SAMN02745161_2264</name>
</gene>
<keyword evidence="16" id="KW-1185">Reference proteome</keyword>
<evidence type="ECO:0000256" key="6">
    <source>
        <dbReference type="ARBA" id="ARBA00022556"/>
    </source>
</evidence>
<dbReference type="GO" id="GO:0009244">
    <property type="term" value="P:lipopolysaccharide core region biosynthetic process"/>
    <property type="evidence" value="ECO:0007669"/>
    <property type="project" value="TreeGrafter"/>
</dbReference>
<comment type="function">
    <text evidence="1 13">Transfers the gamma-phosphate of ATP to the 4'-position of a tetraacyldisaccharide 1-phosphate intermediate (termed DS-1-P) to form tetraacyldisaccharide 1,4'-bis-phosphate (lipid IVA).</text>
</comment>
<dbReference type="OrthoDB" id="9766423at2"/>
<keyword evidence="5 13" id="KW-0444">Lipid biosynthesis</keyword>
<keyword evidence="8 13" id="KW-0547">Nucleotide-binding</keyword>
<dbReference type="PANTHER" id="PTHR42724">
    <property type="entry name" value="TETRAACYLDISACCHARIDE 4'-KINASE"/>
    <property type="match status" value="1"/>
</dbReference>
<evidence type="ECO:0000256" key="14">
    <source>
        <dbReference type="SAM" id="MobiDB-lite"/>
    </source>
</evidence>
<dbReference type="GO" id="GO:0009029">
    <property type="term" value="F:lipid-A 4'-kinase activity"/>
    <property type="evidence" value="ECO:0007669"/>
    <property type="project" value="UniProtKB-UniRule"/>
</dbReference>
<evidence type="ECO:0000256" key="10">
    <source>
        <dbReference type="ARBA" id="ARBA00022840"/>
    </source>
</evidence>
<organism evidence="15 16">
    <name type="scientific">Halodesulfovibrio marinisediminis DSM 17456</name>
    <dbReference type="NCBI Taxonomy" id="1121457"/>
    <lineage>
        <taxon>Bacteria</taxon>
        <taxon>Pseudomonadati</taxon>
        <taxon>Thermodesulfobacteriota</taxon>
        <taxon>Desulfovibrionia</taxon>
        <taxon>Desulfovibrionales</taxon>
        <taxon>Desulfovibrionaceae</taxon>
        <taxon>Halodesulfovibrio</taxon>
    </lineage>
</organism>
<keyword evidence="6 13" id="KW-0441">Lipid A biosynthesis</keyword>
<evidence type="ECO:0000256" key="9">
    <source>
        <dbReference type="ARBA" id="ARBA00022777"/>
    </source>
</evidence>
<dbReference type="UniPathway" id="UPA00359">
    <property type="reaction ID" value="UER00482"/>
</dbReference>
<keyword evidence="9 13" id="KW-0418">Kinase</keyword>